<dbReference type="GO" id="GO:0003824">
    <property type="term" value="F:catalytic activity"/>
    <property type="evidence" value="ECO:0007669"/>
    <property type="project" value="UniProtKB-ARBA"/>
</dbReference>
<dbReference type="Gene3D" id="3.30.450.20">
    <property type="entry name" value="PAS domain"/>
    <property type="match status" value="3"/>
</dbReference>
<feature type="domain" description="PAC" evidence="4">
    <location>
        <begin position="266"/>
        <end position="318"/>
    </location>
</feature>
<dbReference type="InterPro" id="IPR000014">
    <property type="entry name" value="PAS"/>
</dbReference>
<reference evidence="7 8" key="1">
    <citation type="submission" date="2018-06" db="EMBL/GenBank/DDBJ databases">
        <title>Nitrincola tibetense sp. nov., isolated from Lake XuguoCo on Tibetan Plateau.</title>
        <authorList>
            <person name="Xing P."/>
        </authorList>
    </citation>
    <scope>NUCLEOTIDE SEQUENCE [LARGE SCALE GENOMIC DNA]</scope>
    <source>
        <strain evidence="8">xg18</strain>
    </source>
</reference>
<feature type="domain" description="EAL" evidence="5">
    <location>
        <begin position="615"/>
        <end position="869"/>
    </location>
</feature>
<dbReference type="NCBIfam" id="TIGR00254">
    <property type="entry name" value="GGDEF"/>
    <property type="match status" value="1"/>
</dbReference>
<dbReference type="Pfam" id="PF13682">
    <property type="entry name" value="CZB"/>
    <property type="match status" value="1"/>
</dbReference>
<comment type="cofactor">
    <cofactor evidence="1">
        <name>Mg(2+)</name>
        <dbReference type="ChEBI" id="CHEBI:18420"/>
    </cofactor>
</comment>
<feature type="domain" description="PAC" evidence="4">
    <location>
        <begin position="388"/>
        <end position="440"/>
    </location>
</feature>
<dbReference type="EMBL" id="QKRX01000002">
    <property type="protein sequence ID" value="RAU19228.1"/>
    <property type="molecule type" value="Genomic_DNA"/>
</dbReference>
<dbReference type="Pfam" id="PF00990">
    <property type="entry name" value="GGDEF"/>
    <property type="match status" value="1"/>
</dbReference>
<dbReference type="CDD" id="cd01948">
    <property type="entry name" value="EAL"/>
    <property type="match status" value="1"/>
</dbReference>
<keyword evidence="8" id="KW-1185">Reference proteome</keyword>
<dbReference type="CDD" id="cd00130">
    <property type="entry name" value="PAS"/>
    <property type="match status" value="2"/>
</dbReference>
<evidence type="ECO:0000313" key="7">
    <source>
        <dbReference type="EMBL" id="RAU19228.1"/>
    </source>
</evidence>
<evidence type="ECO:0000256" key="2">
    <source>
        <dbReference type="SAM" id="MobiDB-lite"/>
    </source>
</evidence>
<dbReference type="AlphaFoldDB" id="A0A364NQ45"/>
<gene>
    <name evidence="7" type="ORF">DN062_02875</name>
</gene>
<feature type="region of interest" description="Disordered" evidence="2">
    <location>
        <begin position="1"/>
        <end position="37"/>
    </location>
</feature>
<dbReference type="CDD" id="cd01949">
    <property type="entry name" value="GGDEF"/>
    <property type="match status" value="1"/>
</dbReference>
<dbReference type="PROSITE" id="PS50887">
    <property type="entry name" value="GGDEF"/>
    <property type="match status" value="1"/>
</dbReference>
<dbReference type="Gene3D" id="3.30.70.270">
    <property type="match status" value="1"/>
</dbReference>
<dbReference type="Pfam" id="PF00563">
    <property type="entry name" value="EAL"/>
    <property type="match status" value="1"/>
</dbReference>
<dbReference type="OrthoDB" id="9176779at2"/>
<evidence type="ECO:0000259" key="4">
    <source>
        <dbReference type="PROSITE" id="PS50113"/>
    </source>
</evidence>
<dbReference type="Pfam" id="PF08448">
    <property type="entry name" value="PAS_4"/>
    <property type="match status" value="1"/>
</dbReference>
<dbReference type="InterPro" id="IPR043128">
    <property type="entry name" value="Rev_trsase/Diguanyl_cyclase"/>
</dbReference>
<dbReference type="PROSITE" id="PS50113">
    <property type="entry name" value="PAC"/>
    <property type="match status" value="2"/>
</dbReference>
<dbReference type="Gene3D" id="1.20.120.30">
    <property type="entry name" value="Aspartate receptor, ligand-binding domain"/>
    <property type="match status" value="1"/>
</dbReference>
<dbReference type="InterPro" id="IPR000700">
    <property type="entry name" value="PAS-assoc_C"/>
</dbReference>
<sequence length="991" mass="111870">MNKALDDLRKKAEKALAESDGTSWPLDGENDESLDPSSGPRILEELRVYQAELEIQNLQLRESEFYAQHDRQRYLTLFDSMPVGALVVDRSAVVQEANIYVASLFDFAGPQRLIKHSLFRLFNSESSLWLADQLNRFAHGHNHIAQNKLNLKKSFGSISVDCSVVKLPAPYGLDDHYLIMLRDTRSEDQLNHYHQLVQTLLDNSDTLIYAFDRDEKCLLANNKTAQLLNCRVDEMIGRNRADLINAVYAGRHQEHDRHVLSTGENLITEDRYENNLGQHYTFLSHKFPLPDEHGQPFAVACISNDITERKQVERALRLAANVFTHAREGIVITDRDANILDVNATFTDITGYSREEVIGKKPSILNSGKQDTSFYEAMWHELHTNGHWYGEIWNRRKDGGVIVEMKAITAVRDEHGDIQNYIALSSDITIIKEHQAQLEYIAHYDALTGMPNRLLLGDRLRQAMSQAPRRGQRLAVAYLDLDGFKEVNDTHGHAVGDQLLVTLAKRMTQVLRDGDTLGRIGGDEFVAVLVDLPSVETSVQIVTRLLEVAAQPFLIGDIVLNVSASLGVTFYPQNEVVDADQLLRQADLAMYQAKQAGKNRYYIFDDEHHRNVRGHYENLENIRQALAERQFVLYYQPKVNMRTGDLIGVEALIRWQHPLHGLLPPAAFLPVIENHPLAIDLGEWVIDSALTQIETWRSNGLSIPISVNVGALQLQHPDFVSCLQALLSRHPGVNPGELELEILETSALESYNKVSQVMASCQALGVSFALDDFGTGYSALTYLKQLPADLLKIDQSFVRGMLDDPDDLAILEGVLGLATAFRRQIIAEGVETIAHGEMLLRLGYEWAQGYAIARPMPAQDLQGWFCTWNVPPSWKAIKPISKERLPMLSAVVEHRAWISEMADYLFGKSDTPPEMNAQQCRFGHWLDHSGRALILGECTNHPVEVLHLEIHRLAAELIALKSDAHFDDLNSRISELHSLCDELLEHLKEFY</sequence>
<dbReference type="InterPro" id="IPR000160">
    <property type="entry name" value="GGDEF_dom"/>
</dbReference>
<evidence type="ECO:0008006" key="9">
    <source>
        <dbReference type="Google" id="ProtNLM"/>
    </source>
</evidence>
<dbReference type="InterPro" id="IPR029787">
    <property type="entry name" value="Nucleotide_cyclase"/>
</dbReference>
<dbReference type="SMART" id="SM00086">
    <property type="entry name" value="PAC"/>
    <property type="match status" value="2"/>
</dbReference>
<evidence type="ECO:0000256" key="1">
    <source>
        <dbReference type="ARBA" id="ARBA00001946"/>
    </source>
</evidence>
<dbReference type="SMART" id="SM00267">
    <property type="entry name" value="GGDEF"/>
    <property type="match status" value="1"/>
</dbReference>
<dbReference type="Gene3D" id="3.20.20.450">
    <property type="entry name" value="EAL domain"/>
    <property type="match status" value="1"/>
</dbReference>
<dbReference type="PROSITE" id="PS50883">
    <property type="entry name" value="EAL"/>
    <property type="match status" value="1"/>
</dbReference>
<feature type="domain" description="PAS" evidence="3">
    <location>
        <begin position="193"/>
        <end position="270"/>
    </location>
</feature>
<dbReference type="SUPFAM" id="SSF55073">
    <property type="entry name" value="Nucleotide cyclase"/>
    <property type="match status" value="1"/>
</dbReference>
<dbReference type="SUPFAM" id="SSF141868">
    <property type="entry name" value="EAL domain-like"/>
    <property type="match status" value="1"/>
</dbReference>
<dbReference type="SMART" id="SM00052">
    <property type="entry name" value="EAL"/>
    <property type="match status" value="1"/>
</dbReference>
<dbReference type="InterPro" id="IPR001610">
    <property type="entry name" value="PAC"/>
</dbReference>
<dbReference type="PANTHER" id="PTHR44757">
    <property type="entry name" value="DIGUANYLATE CYCLASE DGCP"/>
    <property type="match status" value="1"/>
</dbReference>
<dbReference type="PROSITE" id="PS50112">
    <property type="entry name" value="PAS"/>
    <property type="match status" value="2"/>
</dbReference>
<accession>A0A364NQ45</accession>
<feature type="domain" description="GGDEF" evidence="6">
    <location>
        <begin position="472"/>
        <end position="606"/>
    </location>
</feature>
<dbReference type="NCBIfam" id="TIGR00229">
    <property type="entry name" value="sensory_box"/>
    <property type="match status" value="2"/>
</dbReference>
<dbReference type="InterPro" id="IPR013656">
    <property type="entry name" value="PAS_4"/>
</dbReference>
<dbReference type="Pfam" id="PF13426">
    <property type="entry name" value="PAS_9"/>
    <property type="match status" value="1"/>
</dbReference>
<dbReference type="FunFam" id="3.30.70.270:FF:000001">
    <property type="entry name" value="Diguanylate cyclase domain protein"/>
    <property type="match status" value="1"/>
</dbReference>
<dbReference type="SUPFAM" id="SSF55785">
    <property type="entry name" value="PYP-like sensor domain (PAS domain)"/>
    <property type="match status" value="3"/>
</dbReference>
<dbReference type="InterPro" id="IPR035919">
    <property type="entry name" value="EAL_sf"/>
</dbReference>
<feature type="compositionally biased region" description="Basic and acidic residues" evidence="2">
    <location>
        <begin position="1"/>
        <end position="17"/>
    </location>
</feature>
<dbReference type="InterPro" id="IPR025991">
    <property type="entry name" value="Chemoreceptor_zinc-bind_dom"/>
</dbReference>
<comment type="caution">
    <text evidence="7">The sequence shown here is derived from an EMBL/GenBank/DDBJ whole genome shotgun (WGS) entry which is preliminary data.</text>
</comment>
<feature type="domain" description="PAS" evidence="3">
    <location>
        <begin position="312"/>
        <end position="360"/>
    </location>
</feature>
<evidence type="ECO:0000259" key="5">
    <source>
        <dbReference type="PROSITE" id="PS50883"/>
    </source>
</evidence>
<dbReference type="PANTHER" id="PTHR44757:SF2">
    <property type="entry name" value="BIOFILM ARCHITECTURE MAINTENANCE PROTEIN MBAA"/>
    <property type="match status" value="1"/>
</dbReference>
<dbReference type="Proteomes" id="UP000250744">
    <property type="component" value="Unassembled WGS sequence"/>
</dbReference>
<evidence type="ECO:0000313" key="8">
    <source>
        <dbReference type="Proteomes" id="UP000250744"/>
    </source>
</evidence>
<evidence type="ECO:0000259" key="3">
    <source>
        <dbReference type="PROSITE" id="PS50112"/>
    </source>
</evidence>
<dbReference type="RefSeq" id="WP_112157376.1">
    <property type="nucleotide sequence ID" value="NZ_QKRX01000002.1"/>
</dbReference>
<dbReference type="InterPro" id="IPR035965">
    <property type="entry name" value="PAS-like_dom_sf"/>
</dbReference>
<protein>
    <recommendedName>
        <fullName evidence="9">Diguanylate cyclase</fullName>
    </recommendedName>
</protein>
<name>A0A364NQ45_9GAMM</name>
<evidence type="ECO:0000259" key="6">
    <source>
        <dbReference type="PROSITE" id="PS50887"/>
    </source>
</evidence>
<dbReference type="InterPro" id="IPR001633">
    <property type="entry name" value="EAL_dom"/>
</dbReference>
<organism evidence="7 8">
    <name type="scientific">Nitrincola tibetensis</name>
    <dbReference type="NCBI Taxonomy" id="2219697"/>
    <lineage>
        <taxon>Bacteria</taxon>
        <taxon>Pseudomonadati</taxon>
        <taxon>Pseudomonadota</taxon>
        <taxon>Gammaproteobacteria</taxon>
        <taxon>Oceanospirillales</taxon>
        <taxon>Oceanospirillaceae</taxon>
        <taxon>Nitrincola</taxon>
    </lineage>
</organism>
<dbReference type="SMART" id="SM00091">
    <property type="entry name" value="PAS"/>
    <property type="match status" value="3"/>
</dbReference>
<dbReference type="InterPro" id="IPR052155">
    <property type="entry name" value="Biofilm_reg_signaling"/>
</dbReference>
<proteinExistence type="predicted"/>